<evidence type="ECO:0000313" key="5">
    <source>
        <dbReference type="Proteomes" id="UP000186218"/>
    </source>
</evidence>
<keyword evidence="2" id="KW-0812">Transmembrane</keyword>
<gene>
    <name evidence="4" type="ORF">SAMN05445060_4093</name>
</gene>
<feature type="region of interest" description="Disordered" evidence="1">
    <location>
        <begin position="95"/>
        <end position="114"/>
    </location>
</feature>
<evidence type="ECO:0000313" key="4">
    <source>
        <dbReference type="EMBL" id="SIS23301.1"/>
    </source>
</evidence>
<organism evidence="4 5">
    <name type="scientific">Williamsia sterculiae</name>
    <dbReference type="NCBI Taxonomy" id="1344003"/>
    <lineage>
        <taxon>Bacteria</taxon>
        <taxon>Bacillati</taxon>
        <taxon>Actinomycetota</taxon>
        <taxon>Actinomycetes</taxon>
        <taxon>Mycobacteriales</taxon>
        <taxon>Nocardiaceae</taxon>
        <taxon>Williamsia</taxon>
    </lineage>
</organism>
<keyword evidence="2" id="KW-0472">Membrane</keyword>
<evidence type="ECO:0000259" key="3">
    <source>
        <dbReference type="Pfam" id="PF26527"/>
    </source>
</evidence>
<dbReference type="EMBL" id="FTNT01000016">
    <property type="protein sequence ID" value="SIS23301.1"/>
    <property type="molecule type" value="Genomic_DNA"/>
</dbReference>
<dbReference type="STRING" id="1344003.SAMN05445060_4093"/>
<feature type="transmembrane region" description="Helical" evidence="2">
    <location>
        <begin position="128"/>
        <end position="149"/>
    </location>
</feature>
<feature type="compositionally biased region" description="Low complexity" evidence="1">
    <location>
        <begin position="99"/>
        <end position="111"/>
    </location>
</feature>
<dbReference type="RefSeq" id="WP_076482879.1">
    <property type="nucleotide sequence ID" value="NZ_FTNT01000016.1"/>
</dbReference>
<dbReference type="InterPro" id="IPR058489">
    <property type="entry name" value="DUF8176"/>
</dbReference>
<keyword evidence="5" id="KW-1185">Reference proteome</keyword>
<evidence type="ECO:0000256" key="1">
    <source>
        <dbReference type="SAM" id="MobiDB-lite"/>
    </source>
</evidence>
<dbReference type="AlphaFoldDB" id="A0A1N7HEX9"/>
<evidence type="ECO:0000256" key="2">
    <source>
        <dbReference type="SAM" id="Phobius"/>
    </source>
</evidence>
<dbReference type="Proteomes" id="UP000186218">
    <property type="component" value="Unassembled WGS sequence"/>
</dbReference>
<name>A0A1N7HEX9_9NOCA</name>
<reference evidence="4 5" key="1">
    <citation type="submission" date="2017-01" db="EMBL/GenBank/DDBJ databases">
        <authorList>
            <person name="Mah S.A."/>
            <person name="Swanson W.J."/>
            <person name="Moy G.W."/>
            <person name="Vacquier V.D."/>
        </authorList>
    </citation>
    <scope>NUCLEOTIDE SEQUENCE [LARGE SCALE GENOMIC DNA]</scope>
    <source>
        <strain evidence="4 5">CPCC 203464</strain>
    </source>
</reference>
<keyword evidence="2" id="KW-1133">Transmembrane helix</keyword>
<accession>A0A1N7HEX9</accession>
<feature type="domain" description="DUF8176" evidence="3">
    <location>
        <begin position="184"/>
        <end position="303"/>
    </location>
</feature>
<sequence>MDSKYAQHPGTRADLPATGDATGPAFDLSKVLWDPPPQPGHLFRSDAAPVRDAAPELSGRWAAAGWAWLPTPRGPEPAPEPEPVDTSFPAYEPTPPVAPHSVPAPSTPAVAGGRNSAAGRIRRWRRPLIAAGFFVVLLLVAGIGALALWPSDSQPAASDVPAADPTAVVATTATQSAESPAPAPMCAANTTGAVVTGAGPGDTTSGPDVIQKFDYAYYVQRSGAAARAAAAPSSRNLGTADTLQDSIDKVATGTQHCLRIQPTAANTWDVTLTLLAPGNSVPTIVHQVITTTVENGQTLISAIPQSKVVSTATPDRTG</sequence>
<protein>
    <recommendedName>
        <fullName evidence="3">DUF8176 domain-containing protein</fullName>
    </recommendedName>
</protein>
<dbReference type="Pfam" id="PF26527">
    <property type="entry name" value="DUF8176"/>
    <property type="match status" value="1"/>
</dbReference>
<proteinExistence type="predicted"/>
<feature type="region of interest" description="Disordered" evidence="1">
    <location>
        <begin position="1"/>
        <end position="47"/>
    </location>
</feature>
<dbReference type="OrthoDB" id="4382015at2"/>